<dbReference type="KEGG" id="tsr:106553769"/>
<evidence type="ECO:0000313" key="8">
    <source>
        <dbReference type="Proteomes" id="UP000504617"/>
    </source>
</evidence>
<dbReference type="GO" id="GO:0005975">
    <property type="term" value="P:carbohydrate metabolic process"/>
    <property type="evidence" value="ECO:0007669"/>
    <property type="project" value="InterPro"/>
</dbReference>
<dbReference type="FunFam" id="3.20.20.80:FF:000017">
    <property type="entry name" value="Beta-galactosidase"/>
    <property type="match status" value="1"/>
</dbReference>
<feature type="non-terminal residue" evidence="9">
    <location>
        <position position="307"/>
    </location>
</feature>
<evidence type="ECO:0000259" key="7">
    <source>
        <dbReference type="Pfam" id="PF01301"/>
    </source>
</evidence>
<keyword evidence="3" id="KW-0378">Hydrolase</keyword>
<comment type="similarity">
    <text evidence="1">Belongs to the glycosyl hydrolase 35 family.</text>
</comment>
<proteinExistence type="inferred from homology"/>
<keyword evidence="4" id="KW-0325">Glycoprotein</keyword>
<evidence type="ECO:0000313" key="9">
    <source>
        <dbReference type="RefSeq" id="XP_013927808.1"/>
    </source>
</evidence>
<dbReference type="GO" id="GO:0004553">
    <property type="term" value="F:hydrolase activity, hydrolyzing O-glycosyl compounds"/>
    <property type="evidence" value="ECO:0007669"/>
    <property type="project" value="InterPro"/>
</dbReference>
<feature type="signal peptide" evidence="6">
    <location>
        <begin position="1"/>
        <end position="23"/>
    </location>
</feature>
<dbReference type="Proteomes" id="UP000504617">
    <property type="component" value="Unplaced"/>
</dbReference>
<keyword evidence="2 6" id="KW-0732">Signal</keyword>
<dbReference type="InterPro" id="IPR001944">
    <property type="entry name" value="Glycoside_Hdrlase_35"/>
</dbReference>
<evidence type="ECO:0000256" key="3">
    <source>
        <dbReference type="ARBA" id="ARBA00022801"/>
    </source>
</evidence>
<accession>A0A6I9YTD4</accession>
<dbReference type="RefSeq" id="XP_013927808.1">
    <property type="nucleotide sequence ID" value="XM_014072333.1"/>
</dbReference>
<dbReference type="PANTHER" id="PTHR23421">
    <property type="entry name" value="BETA-GALACTOSIDASE RELATED"/>
    <property type="match status" value="1"/>
</dbReference>
<reference evidence="9" key="1">
    <citation type="submission" date="2025-08" db="UniProtKB">
        <authorList>
            <consortium name="RefSeq"/>
        </authorList>
    </citation>
    <scope>IDENTIFICATION</scope>
</reference>
<feature type="chain" id="PRO_5026650353" evidence="6">
    <location>
        <begin position="24"/>
        <end position="307"/>
    </location>
</feature>
<dbReference type="InterPro" id="IPR031330">
    <property type="entry name" value="Gly_Hdrlase_35_cat"/>
</dbReference>
<gene>
    <name evidence="9" type="primary">LOC106553769</name>
</gene>
<dbReference type="Gene3D" id="3.20.20.80">
    <property type="entry name" value="Glycosidases"/>
    <property type="match status" value="1"/>
</dbReference>
<keyword evidence="8" id="KW-1185">Reference proteome</keyword>
<dbReference type="SUPFAM" id="SSF51445">
    <property type="entry name" value="(Trans)glycosidases"/>
    <property type="match status" value="1"/>
</dbReference>
<protein>
    <submittedName>
        <fullName evidence="9">Beta-galactosidase-like</fullName>
    </submittedName>
</protein>
<evidence type="ECO:0000256" key="6">
    <source>
        <dbReference type="SAM" id="SignalP"/>
    </source>
</evidence>
<evidence type="ECO:0000256" key="4">
    <source>
        <dbReference type="ARBA" id="ARBA00023180"/>
    </source>
</evidence>
<dbReference type="Pfam" id="PF01301">
    <property type="entry name" value="Glyco_hydro_35"/>
    <property type="match status" value="1"/>
</dbReference>
<dbReference type="GeneID" id="106553769"/>
<dbReference type="InterPro" id="IPR017853">
    <property type="entry name" value="GH"/>
</dbReference>
<name>A0A6I9YTD4_9SAUR</name>
<evidence type="ECO:0000256" key="5">
    <source>
        <dbReference type="ARBA" id="ARBA00023295"/>
    </source>
</evidence>
<keyword evidence="5" id="KW-0326">Glycosidase</keyword>
<organism evidence="8 9">
    <name type="scientific">Thamnophis sirtalis</name>
    <dbReference type="NCBI Taxonomy" id="35019"/>
    <lineage>
        <taxon>Eukaryota</taxon>
        <taxon>Metazoa</taxon>
        <taxon>Chordata</taxon>
        <taxon>Craniata</taxon>
        <taxon>Vertebrata</taxon>
        <taxon>Euteleostomi</taxon>
        <taxon>Lepidosauria</taxon>
        <taxon>Squamata</taxon>
        <taxon>Bifurcata</taxon>
        <taxon>Unidentata</taxon>
        <taxon>Episquamata</taxon>
        <taxon>Toxicofera</taxon>
        <taxon>Serpentes</taxon>
        <taxon>Colubroidea</taxon>
        <taxon>Colubridae</taxon>
        <taxon>Natricinae</taxon>
        <taxon>Thamnophis</taxon>
    </lineage>
</organism>
<feature type="domain" description="Glycoside hydrolase 35 catalytic" evidence="7">
    <location>
        <begin position="36"/>
        <end position="307"/>
    </location>
</feature>
<sequence length="307" mass="35095">MGLWLYILMIFLGGLQFQQGTAAVRTFSIDYKNNCFLKDGNKFRYISGSIHYFRIPPAYWKDRLLKMYMSGLNAVQIYVPWNYHEPLPGIYKFSGDRNLEGFLDLVAQLGLLVILRPGPYICAEWDMGGLPSWLLAEPNIILRTSDPGFLQAVNKWLSVLLPKIKPRLYQNGGNIISIQVENEYGSYYACDYDYMRHLLAVFRLYLGKEVVLFTTDGVKESDLQCGTLQDLYSTVDFGSEINVTQAFEQQRLVEPRGPLVNSEYYTGWLDYWGEPHSTKSTTVVTNGLQKILELGANVNMYMFQGGT</sequence>
<dbReference type="OrthoDB" id="1657402at2759"/>
<evidence type="ECO:0000256" key="1">
    <source>
        <dbReference type="ARBA" id="ARBA00009809"/>
    </source>
</evidence>
<evidence type="ECO:0000256" key="2">
    <source>
        <dbReference type="ARBA" id="ARBA00022729"/>
    </source>
</evidence>
<dbReference type="PRINTS" id="PR00742">
    <property type="entry name" value="GLHYDRLASE35"/>
</dbReference>
<dbReference type="AlphaFoldDB" id="A0A6I9YTD4"/>